<reference evidence="1" key="1">
    <citation type="journal article" date="2015" name="Nature">
        <title>Complex archaea that bridge the gap between prokaryotes and eukaryotes.</title>
        <authorList>
            <person name="Spang A."/>
            <person name="Saw J.H."/>
            <person name="Jorgensen S.L."/>
            <person name="Zaremba-Niedzwiedzka K."/>
            <person name="Martijn J."/>
            <person name="Lind A.E."/>
            <person name="van Eijk R."/>
            <person name="Schleper C."/>
            <person name="Guy L."/>
            <person name="Ettema T.J."/>
        </authorList>
    </citation>
    <scope>NUCLEOTIDE SEQUENCE</scope>
</reference>
<organism evidence="1">
    <name type="scientific">marine sediment metagenome</name>
    <dbReference type="NCBI Taxonomy" id="412755"/>
    <lineage>
        <taxon>unclassified sequences</taxon>
        <taxon>metagenomes</taxon>
        <taxon>ecological metagenomes</taxon>
    </lineage>
</organism>
<proteinExistence type="predicted"/>
<dbReference type="AlphaFoldDB" id="A0A0F9RXH3"/>
<name>A0A0F9RXH3_9ZZZZ</name>
<comment type="caution">
    <text evidence="1">The sequence shown here is derived from an EMBL/GenBank/DDBJ whole genome shotgun (WGS) entry which is preliminary data.</text>
</comment>
<protein>
    <submittedName>
        <fullName evidence="1">Uncharacterized protein</fullName>
    </submittedName>
</protein>
<gene>
    <name evidence="1" type="ORF">LCGC14_0590550</name>
</gene>
<accession>A0A0F9RXH3</accession>
<dbReference type="EMBL" id="LAZR01000920">
    <property type="protein sequence ID" value="KKN54632.1"/>
    <property type="molecule type" value="Genomic_DNA"/>
</dbReference>
<sequence>MPPNQDLDDSMLLGHELTKKHLIDQHSILEMNQI</sequence>
<evidence type="ECO:0000313" key="1">
    <source>
        <dbReference type="EMBL" id="KKN54632.1"/>
    </source>
</evidence>